<name>A0A0F7IF60_9EURY</name>
<dbReference type="PATRIC" id="fig|113653.22.peg.1002"/>
<dbReference type="InterPro" id="IPR039709">
    <property type="entry name" value="VapB3-like"/>
</dbReference>
<dbReference type="HOGENOM" id="CLU_175270_0_0_2"/>
<dbReference type="PANTHER" id="PTHR42244">
    <property type="entry name" value="ANTITOXIN VAPB3-RELATED"/>
    <property type="match status" value="1"/>
</dbReference>
<evidence type="ECO:0000313" key="1">
    <source>
        <dbReference type="EMBL" id="AKG91672.1"/>
    </source>
</evidence>
<proteinExistence type="predicted"/>
<keyword evidence="2" id="KW-1185">Reference proteome</keyword>
<dbReference type="KEGG" id="gah:GAH_01004"/>
<evidence type="ECO:0008006" key="3">
    <source>
        <dbReference type="Google" id="ProtNLM"/>
    </source>
</evidence>
<reference evidence="1 2" key="1">
    <citation type="submission" date="2015-04" db="EMBL/GenBank/DDBJ databases">
        <title>The complete genome sequence of the hyperthermophilic, obligate iron-reducing archaeon Geoglobus ahangari strain 234T.</title>
        <authorList>
            <person name="Manzella M.P."/>
            <person name="Holmes D.E."/>
            <person name="Rocheleau J.M."/>
            <person name="Chung A."/>
            <person name="Reguera G."/>
            <person name="Kashefi K."/>
        </authorList>
    </citation>
    <scope>NUCLEOTIDE SEQUENCE [LARGE SCALE GENOMIC DNA]</scope>
    <source>
        <strain evidence="1 2">234</strain>
    </source>
</reference>
<organism evidence="1 2">
    <name type="scientific">Geoglobus ahangari</name>
    <dbReference type="NCBI Taxonomy" id="113653"/>
    <lineage>
        <taxon>Archaea</taxon>
        <taxon>Methanobacteriati</taxon>
        <taxon>Methanobacteriota</taxon>
        <taxon>Archaeoglobi</taxon>
        <taxon>Archaeoglobales</taxon>
        <taxon>Archaeoglobaceae</taxon>
        <taxon>Geoglobus</taxon>
    </lineage>
</organism>
<accession>A0A0F7IF60</accession>
<dbReference type="EMBL" id="CP011267">
    <property type="protein sequence ID" value="AKG91672.1"/>
    <property type="molecule type" value="Genomic_DNA"/>
</dbReference>
<dbReference type="Proteomes" id="UP000034723">
    <property type="component" value="Chromosome"/>
</dbReference>
<gene>
    <name evidence="1" type="ORF">GAH_01004</name>
</gene>
<dbReference type="STRING" id="113653.GAH_01004"/>
<protein>
    <recommendedName>
        <fullName evidence="3">CopG family transcriptional regulator</fullName>
    </recommendedName>
</protein>
<dbReference type="PANTHER" id="PTHR42244:SF2">
    <property type="entry name" value="ANTITOXIN VAPB3-RELATED"/>
    <property type="match status" value="1"/>
</dbReference>
<dbReference type="AlphaFoldDB" id="A0A0F7IF60"/>
<dbReference type="InParanoid" id="A0A0F7IF60"/>
<evidence type="ECO:0000313" key="2">
    <source>
        <dbReference type="Proteomes" id="UP000034723"/>
    </source>
</evidence>
<sequence length="73" mass="8897">MSTTTYSVRIPKEVKETMEKIKDVNWQEEIRRMIIERVREEAKRRLLEDARELRSRMKSSGVTEMIREDRDAR</sequence>